<sequence>MTIPDLTVGDWETAHIDVAPYDGSTAATLTLHSPADTDPAGTLIPLDGGVELINEDGQAVKRFTQVSAVQYPVSGWWVRSWDITGVGASQPDERFFVSPNPVAGGPTWTPTRERVADFVPHRTIPEAFESQGEPLLTFTANTTPRGATVDRLITGAVGWVLTTTGDLHTSLGDAAQEAAALRAAGFVELAGMPTVDRDLADALFTQADAALKALAARNESLTGVDPDDPDAVFEIVPLYSFPPASSWGDSLL</sequence>
<reference evidence="1" key="2">
    <citation type="submission" date="2020-09" db="EMBL/GenBank/DDBJ databases">
        <authorList>
            <person name="Sun Q."/>
            <person name="Ohkuma M."/>
        </authorList>
    </citation>
    <scope>NUCLEOTIDE SEQUENCE</scope>
    <source>
        <strain evidence="1">JCM 19831</strain>
    </source>
</reference>
<dbReference type="AlphaFoldDB" id="A0A917X1R9"/>
<evidence type="ECO:0000313" key="2">
    <source>
        <dbReference type="Proteomes" id="UP000642070"/>
    </source>
</evidence>
<dbReference type="Proteomes" id="UP000642070">
    <property type="component" value="Unassembled WGS sequence"/>
</dbReference>
<dbReference type="RefSeq" id="WP_190253675.1">
    <property type="nucleotide sequence ID" value="NZ_BMPI01000035.1"/>
</dbReference>
<organism evidence="1 2">
    <name type="scientific">Dactylosporangium sucinum</name>
    <dbReference type="NCBI Taxonomy" id="1424081"/>
    <lineage>
        <taxon>Bacteria</taxon>
        <taxon>Bacillati</taxon>
        <taxon>Actinomycetota</taxon>
        <taxon>Actinomycetes</taxon>
        <taxon>Micromonosporales</taxon>
        <taxon>Micromonosporaceae</taxon>
        <taxon>Dactylosporangium</taxon>
    </lineage>
</organism>
<name>A0A917X1R9_9ACTN</name>
<keyword evidence="2" id="KW-1185">Reference proteome</keyword>
<gene>
    <name evidence="1" type="ORF">GCM10007977_063650</name>
</gene>
<proteinExistence type="predicted"/>
<accession>A0A917X1R9</accession>
<dbReference type="EMBL" id="BMPI01000035">
    <property type="protein sequence ID" value="GGM53296.1"/>
    <property type="molecule type" value="Genomic_DNA"/>
</dbReference>
<reference evidence="1" key="1">
    <citation type="journal article" date="2014" name="Int. J. Syst. Evol. Microbiol.">
        <title>Complete genome sequence of Corynebacterium casei LMG S-19264T (=DSM 44701T), isolated from a smear-ripened cheese.</title>
        <authorList>
            <consortium name="US DOE Joint Genome Institute (JGI-PGF)"/>
            <person name="Walter F."/>
            <person name="Albersmeier A."/>
            <person name="Kalinowski J."/>
            <person name="Ruckert C."/>
        </authorList>
    </citation>
    <scope>NUCLEOTIDE SEQUENCE</scope>
    <source>
        <strain evidence="1">JCM 19831</strain>
    </source>
</reference>
<comment type="caution">
    <text evidence="1">The sequence shown here is derived from an EMBL/GenBank/DDBJ whole genome shotgun (WGS) entry which is preliminary data.</text>
</comment>
<evidence type="ECO:0000313" key="1">
    <source>
        <dbReference type="EMBL" id="GGM53296.1"/>
    </source>
</evidence>
<protein>
    <submittedName>
        <fullName evidence="1">Uncharacterized protein</fullName>
    </submittedName>
</protein>